<accession>A0AB73MI96</accession>
<dbReference type="Proteomes" id="UP000190210">
    <property type="component" value="Unassembled WGS sequence"/>
</dbReference>
<organism evidence="1 2">
    <name type="scientific">Xanthomonas axonopodis pv. clitoriae</name>
    <dbReference type="NCBI Taxonomy" id="487828"/>
    <lineage>
        <taxon>Bacteria</taxon>
        <taxon>Pseudomonadati</taxon>
        <taxon>Pseudomonadota</taxon>
        <taxon>Gammaproteobacteria</taxon>
        <taxon>Lysobacterales</taxon>
        <taxon>Lysobacteraceae</taxon>
        <taxon>Xanthomonas</taxon>
    </lineage>
</organism>
<sequence length="98" mass="10387">MNWFKGLMEEKLGDDGLEVEPPTGALGSVAKAAADAGTVGEMVTALHKVMHNSLNKGEFAASVFEKLSSDEPVACPKYIVDALAWLQTQLEPSKEPAA</sequence>
<name>A0AB73MI96_9XANT</name>
<protein>
    <submittedName>
        <fullName evidence="1">Uncharacterized protein</fullName>
    </submittedName>
</protein>
<dbReference type="AlphaFoldDB" id="A0AB73MI96"/>
<comment type="caution">
    <text evidence="1">The sequence shown here is derived from an EMBL/GenBank/DDBJ whole genome shotgun (WGS) entry which is preliminary data.</text>
</comment>
<dbReference type="EMBL" id="LOKA01000052">
    <property type="protein sequence ID" value="OOW77619.1"/>
    <property type="molecule type" value="Genomic_DNA"/>
</dbReference>
<evidence type="ECO:0000313" key="1">
    <source>
        <dbReference type="EMBL" id="OOW77619.1"/>
    </source>
</evidence>
<evidence type="ECO:0000313" key="2">
    <source>
        <dbReference type="Proteomes" id="UP000190210"/>
    </source>
</evidence>
<gene>
    <name evidence="1" type="ORF">Xclt_19960</name>
</gene>
<reference evidence="1 2" key="1">
    <citation type="submission" date="2015-12" db="EMBL/GenBank/DDBJ databases">
        <authorList>
            <person name="Bansal K."/>
            <person name="Midha S."/>
            <person name="Patil P.B."/>
        </authorList>
    </citation>
    <scope>NUCLEOTIDE SEQUENCE [LARGE SCALE GENOMIC DNA]</scope>
    <source>
        <strain evidence="1 2">LMG9045</strain>
    </source>
</reference>
<proteinExistence type="predicted"/>